<dbReference type="AlphaFoldDB" id="A0A9P0T0I1"/>
<accession>A0A9P0T0I1</accession>
<dbReference type="SUPFAM" id="SSF52540">
    <property type="entry name" value="P-loop containing nucleoside triphosphate hydrolases"/>
    <property type="match status" value="1"/>
</dbReference>
<feature type="compositionally biased region" description="Low complexity" evidence="1">
    <location>
        <begin position="37"/>
        <end position="50"/>
    </location>
</feature>
<dbReference type="Proteomes" id="UP001152562">
    <property type="component" value="Unassembled WGS sequence"/>
</dbReference>
<reference evidence="2" key="1">
    <citation type="submission" date="2022-05" db="EMBL/GenBank/DDBJ databases">
        <authorList>
            <person name="Okamura Y."/>
        </authorList>
    </citation>
    <scope>NUCLEOTIDE SEQUENCE</scope>
</reference>
<comment type="caution">
    <text evidence="2">The sequence shown here is derived from an EMBL/GenBank/DDBJ whole genome shotgun (WGS) entry which is preliminary data.</text>
</comment>
<protein>
    <recommendedName>
        <fullName evidence="4">ATP-dependent DNA helicase</fullName>
    </recommendedName>
</protein>
<evidence type="ECO:0000256" key="1">
    <source>
        <dbReference type="SAM" id="MobiDB-lite"/>
    </source>
</evidence>
<name>A0A9P0T0I1_PIEBR</name>
<feature type="region of interest" description="Disordered" evidence="1">
    <location>
        <begin position="234"/>
        <end position="253"/>
    </location>
</feature>
<feature type="region of interest" description="Disordered" evidence="1">
    <location>
        <begin position="1"/>
        <end position="116"/>
    </location>
</feature>
<keyword evidence="3" id="KW-1185">Reference proteome</keyword>
<feature type="compositionally biased region" description="Low complexity" evidence="1">
    <location>
        <begin position="93"/>
        <end position="112"/>
    </location>
</feature>
<feature type="compositionally biased region" description="Polar residues" evidence="1">
    <location>
        <begin position="61"/>
        <end position="84"/>
    </location>
</feature>
<sequence length="559" mass="61671">MEKQSDEPKDFTNETLPLKSEPMVQDAVASTLATPFRIAASRTPAQAAAARKLKNERQRNNRLGQAANFSIASGSLEANTTSSSRSEKESNNDQTRSQRQHAQQQSTTSADQPDVQVNHTNEPVLSAIPIPLEVHEAVASTSATPFAEPITSAPKTRAQIQRDYRQRIAASKTPAQAAAARKARNVRDRNNRLRQAANLAIASGSLEATTTSSSRSGQRTNTIYIDTQRQFTDQKRQTLATEPEETTLQPTASSDQIEVQAQSTRNTIWKSSSIRFKSTFLDNDFGYVCSFPCVPACAITIHKSQGGCLTFAVIVYKYSSKQPQQLVYVALSRVTSIEGLDIITEKDAPFRFKYGRDGNDSHTTRDIRNGYIRLRGHTLGTITDNTVKFCNDSNNAGQTLITNLNSQSLPSHFADIEKDSDSKNNRSDSETNAAGGVAIYINLSSTSTAKIFNVELSDTTRLIKTGAVCFAEVLCFTADTTFKMVLVAVEIHPGETSNISVLNQAIFPYVYNSQYVHPIMEVVTDVPILLFGDFHTNVKNDETFMKFIKDIQSRLSIRR</sequence>
<dbReference type="InterPro" id="IPR027417">
    <property type="entry name" value="P-loop_NTPase"/>
</dbReference>
<evidence type="ECO:0000313" key="2">
    <source>
        <dbReference type="EMBL" id="CAH3964702.1"/>
    </source>
</evidence>
<evidence type="ECO:0000313" key="3">
    <source>
        <dbReference type="Proteomes" id="UP001152562"/>
    </source>
</evidence>
<evidence type="ECO:0008006" key="4">
    <source>
        <dbReference type="Google" id="ProtNLM"/>
    </source>
</evidence>
<feature type="compositionally biased region" description="Basic and acidic residues" evidence="1">
    <location>
        <begin position="1"/>
        <end position="12"/>
    </location>
</feature>
<gene>
    <name evidence="2" type="ORF">PIBRA_LOCUS1642</name>
</gene>
<organism evidence="2 3">
    <name type="scientific">Pieris brassicae</name>
    <name type="common">White butterfly</name>
    <name type="synonym">Large white butterfly</name>
    <dbReference type="NCBI Taxonomy" id="7116"/>
    <lineage>
        <taxon>Eukaryota</taxon>
        <taxon>Metazoa</taxon>
        <taxon>Ecdysozoa</taxon>
        <taxon>Arthropoda</taxon>
        <taxon>Hexapoda</taxon>
        <taxon>Insecta</taxon>
        <taxon>Pterygota</taxon>
        <taxon>Neoptera</taxon>
        <taxon>Endopterygota</taxon>
        <taxon>Lepidoptera</taxon>
        <taxon>Glossata</taxon>
        <taxon>Ditrysia</taxon>
        <taxon>Papilionoidea</taxon>
        <taxon>Pieridae</taxon>
        <taxon>Pierinae</taxon>
        <taxon>Pieris</taxon>
    </lineage>
</organism>
<dbReference type="EMBL" id="CALOZG010000002">
    <property type="protein sequence ID" value="CAH3964702.1"/>
    <property type="molecule type" value="Genomic_DNA"/>
</dbReference>
<proteinExistence type="predicted"/>